<dbReference type="GO" id="GO:0017004">
    <property type="term" value="P:cytochrome complex assembly"/>
    <property type="evidence" value="ECO:0007669"/>
    <property type="project" value="UniProtKB-KW"/>
</dbReference>
<dbReference type="PROSITE" id="PS51352">
    <property type="entry name" value="THIOREDOXIN_2"/>
    <property type="match status" value="1"/>
</dbReference>
<dbReference type="PANTHER" id="PTHR42852">
    <property type="entry name" value="THIOL:DISULFIDE INTERCHANGE PROTEIN DSBE"/>
    <property type="match status" value="1"/>
</dbReference>
<dbReference type="GO" id="GO:0016209">
    <property type="term" value="F:antioxidant activity"/>
    <property type="evidence" value="ECO:0007669"/>
    <property type="project" value="InterPro"/>
</dbReference>
<dbReference type="RefSeq" id="WP_119546913.1">
    <property type="nucleotide sequence ID" value="NZ_QXIR01000013.1"/>
</dbReference>
<evidence type="ECO:0000256" key="2">
    <source>
        <dbReference type="ARBA" id="ARBA00022748"/>
    </source>
</evidence>
<dbReference type="PANTHER" id="PTHR42852:SF6">
    <property type="entry name" value="THIOL:DISULFIDE INTERCHANGE PROTEIN DSBE"/>
    <property type="match status" value="1"/>
</dbReference>
<evidence type="ECO:0000256" key="6">
    <source>
        <dbReference type="SAM" id="Phobius"/>
    </source>
</evidence>
<comment type="subcellular location">
    <subcellularLocation>
        <location evidence="1">Cell envelope</location>
    </subcellularLocation>
</comment>
<dbReference type="InterPro" id="IPR050553">
    <property type="entry name" value="Thioredoxin_ResA/DsbE_sf"/>
</dbReference>
<name>A0A3A1R3K1_9BACI</name>
<dbReference type="Gene3D" id="3.40.30.10">
    <property type="entry name" value="Glutaredoxin"/>
    <property type="match status" value="1"/>
</dbReference>
<dbReference type="InterPro" id="IPR036249">
    <property type="entry name" value="Thioredoxin-like_sf"/>
</dbReference>
<dbReference type="Proteomes" id="UP000265801">
    <property type="component" value="Unassembled WGS sequence"/>
</dbReference>
<feature type="domain" description="Thioredoxin" evidence="7">
    <location>
        <begin position="38"/>
        <end position="176"/>
    </location>
</feature>
<protein>
    <submittedName>
        <fullName evidence="8">Thiol-disulfide oxidoreductase ResA</fullName>
    </submittedName>
</protein>
<evidence type="ECO:0000256" key="1">
    <source>
        <dbReference type="ARBA" id="ARBA00004196"/>
    </source>
</evidence>
<keyword evidence="5" id="KW-0676">Redox-active center</keyword>
<dbReference type="EMBL" id="QXIR01000013">
    <property type="protein sequence ID" value="RIW33555.1"/>
    <property type="molecule type" value="Genomic_DNA"/>
</dbReference>
<keyword evidence="9" id="KW-1185">Reference proteome</keyword>
<dbReference type="InterPro" id="IPR000866">
    <property type="entry name" value="AhpC/TSA"/>
</dbReference>
<dbReference type="GO" id="GO:0030313">
    <property type="term" value="C:cell envelope"/>
    <property type="evidence" value="ECO:0007669"/>
    <property type="project" value="UniProtKB-SubCell"/>
</dbReference>
<keyword evidence="6" id="KW-1133">Transmembrane helix</keyword>
<evidence type="ECO:0000256" key="5">
    <source>
        <dbReference type="ARBA" id="ARBA00023284"/>
    </source>
</evidence>
<proteinExistence type="predicted"/>
<keyword evidence="3" id="KW-0735">Signal-anchor</keyword>
<evidence type="ECO:0000256" key="3">
    <source>
        <dbReference type="ARBA" id="ARBA00022968"/>
    </source>
</evidence>
<dbReference type="CDD" id="cd02966">
    <property type="entry name" value="TlpA_like_family"/>
    <property type="match status" value="1"/>
</dbReference>
<evidence type="ECO:0000259" key="7">
    <source>
        <dbReference type="PROSITE" id="PS51352"/>
    </source>
</evidence>
<dbReference type="OrthoDB" id="25753at2"/>
<sequence>MDKKKRRLLIRTIILVVLAAAVIYTLYANFTKDERGVLKAGDQAPDFVLQDMEGNSHRLSDYKGQGVFLNFWGTWCKPCEKEMPYMENQYQAFKDEGVQVLAVNVGESDFQVNKFIEEHNLTFPVVVDSERDVQNAYGIKPLPTTLLINPDGKIERILTGEMTEADIKQHMESIKPN</sequence>
<dbReference type="Pfam" id="PF00578">
    <property type="entry name" value="AhpC-TSA"/>
    <property type="match status" value="1"/>
</dbReference>
<reference evidence="8 9" key="1">
    <citation type="submission" date="2018-09" db="EMBL/GenBank/DDBJ databases">
        <title>Bacillus saliacetes sp. nov., isolated from Thai shrimp paste (Ka-pi).</title>
        <authorList>
            <person name="Daroonpunt R."/>
            <person name="Tanasupawat S."/>
            <person name="Yiamsombut S."/>
        </authorList>
    </citation>
    <scope>NUCLEOTIDE SEQUENCE [LARGE SCALE GENOMIC DNA]</scope>
    <source>
        <strain evidence="8 9">SKP7-4</strain>
    </source>
</reference>
<gene>
    <name evidence="8" type="primary">resA</name>
    <name evidence="8" type="ORF">D3H55_10720</name>
</gene>
<evidence type="ECO:0000313" key="8">
    <source>
        <dbReference type="EMBL" id="RIW33555.1"/>
    </source>
</evidence>
<dbReference type="SUPFAM" id="SSF52833">
    <property type="entry name" value="Thioredoxin-like"/>
    <property type="match status" value="1"/>
</dbReference>
<evidence type="ECO:0000313" key="9">
    <source>
        <dbReference type="Proteomes" id="UP000265801"/>
    </source>
</evidence>
<dbReference type="AlphaFoldDB" id="A0A3A1R3K1"/>
<keyword evidence="6" id="KW-0812">Transmembrane</keyword>
<accession>A0A3A1R3K1</accession>
<feature type="transmembrane region" description="Helical" evidence="6">
    <location>
        <begin position="12"/>
        <end position="30"/>
    </location>
</feature>
<comment type="caution">
    <text evidence="8">The sequence shown here is derived from an EMBL/GenBank/DDBJ whole genome shotgun (WGS) entry which is preliminary data.</text>
</comment>
<dbReference type="GO" id="GO:0016491">
    <property type="term" value="F:oxidoreductase activity"/>
    <property type="evidence" value="ECO:0007669"/>
    <property type="project" value="InterPro"/>
</dbReference>
<organism evidence="8 9">
    <name type="scientific">Bacillus salacetis</name>
    <dbReference type="NCBI Taxonomy" id="2315464"/>
    <lineage>
        <taxon>Bacteria</taxon>
        <taxon>Bacillati</taxon>
        <taxon>Bacillota</taxon>
        <taxon>Bacilli</taxon>
        <taxon>Bacillales</taxon>
        <taxon>Bacillaceae</taxon>
        <taxon>Bacillus</taxon>
    </lineage>
</organism>
<keyword evidence="4" id="KW-1015">Disulfide bond</keyword>
<dbReference type="InterPro" id="IPR013766">
    <property type="entry name" value="Thioredoxin_domain"/>
</dbReference>
<keyword evidence="6" id="KW-0472">Membrane</keyword>
<keyword evidence="2" id="KW-0201">Cytochrome c-type biogenesis</keyword>
<dbReference type="NCBIfam" id="NF002854">
    <property type="entry name" value="PRK03147.1"/>
    <property type="match status" value="1"/>
</dbReference>
<evidence type="ECO:0000256" key="4">
    <source>
        <dbReference type="ARBA" id="ARBA00023157"/>
    </source>
</evidence>